<keyword evidence="2" id="KW-1185">Reference proteome</keyword>
<evidence type="ECO:0000313" key="2">
    <source>
        <dbReference type="Proteomes" id="UP000053105"/>
    </source>
</evidence>
<proteinExistence type="predicted"/>
<dbReference type="Proteomes" id="UP000053105">
    <property type="component" value="Unassembled WGS sequence"/>
</dbReference>
<dbReference type="EMBL" id="KQ435701">
    <property type="protein sequence ID" value="KOX80412.1"/>
    <property type="molecule type" value="Genomic_DNA"/>
</dbReference>
<accession>A0A0N0BKC9</accession>
<protein>
    <submittedName>
        <fullName evidence="1">Uncharacterized protein</fullName>
    </submittedName>
</protein>
<reference evidence="1 2" key="1">
    <citation type="submission" date="2015-07" db="EMBL/GenBank/DDBJ databases">
        <title>The genome of Melipona quadrifasciata.</title>
        <authorList>
            <person name="Pan H."/>
            <person name="Kapheim K."/>
        </authorList>
    </citation>
    <scope>NUCLEOTIDE SEQUENCE [LARGE SCALE GENOMIC DNA]</scope>
    <source>
        <strain evidence="1">0111107301</strain>
        <tissue evidence="1">Whole body</tissue>
    </source>
</reference>
<gene>
    <name evidence="1" type="ORF">WN51_06701</name>
</gene>
<evidence type="ECO:0000313" key="1">
    <source>
        <dbReference type="EMBL" id="KOX80412.1"/>
    </source>
</evidence>
<sequence length="186" mass="21561">MASAVHYEIPRDAGHAETLTNGSSDGPLWCRSAPFPLDASRTSVPTPLRRMLNRWMSSIVFDQYQNQWQRTERNTKTKKIRQNTWCSETAKTHPVMRFYYWNGNAHFKVAQCASAPIILIFYTECSSSQLYEENFIRKSGARLTANLFYLRPTKERTADRAEKTLTQMYCKQWGSTPEGDKVEMDD</sequence>
<name>A0A0N0BKC9_9HYME</name>
<dbReference type="AlphaFoldDB" id="A0A0N0BKC9"/>
<organism evidence="1 2">
    <name type="scientific">Melipona quadrifasciata</name>
    <dbReference type="NCBI Taxonomy" id="166423"/>
    <lineage>
        <taxon>Eukaryota</taxon>
        <taxon>Metazoa</taxon>
        <taxon>Ecdysozoa</taxon>
        <taxon>Arthropoda</taxon>
        <taxon>Hexapoda</taxon>
        <taxon>Insecta</taxon>
        <taxon>Pterygota</taxon>
        <taxon>Neoptera</taxon>
        <taxon>Endopterygota</taxon>
        <taxon>Hymenoptera</taxon>
        <taxon>Apocrita</taxon>
        <taxon>Aculeata</taxon>
        <taxon>Apoidea</taxon>
        <taxon>Anthophila</taxon>
        <taxon>Apidae</taxon>
        <taxon>Melipona</taxon>
    </lineage>
</organism>